<feature type="active site" description="Nucleophile" evidence="1">
    <location>
        <position position="187"/>
    </location>
</feature>
<dbReference type="GO" id="GO:0004780">
    <property type="term" value="F:sulfate adenylyltransferase (ADP) activity"/>
    <property type="evidence" value="ECO:0007669"/>
    <property type="project" value="TreeGrafter"/>
</dbReference>
<accession>A0A2J8AEP2</accession>
<feature type="domain" description="ATP adenylyltransferase C-terminal" evidence="3">
    <location>
        <begin position="241"/>
        <end position="353"/>
    </location>
</feature>
<evidence type="ECO:0000313" key="6">
    <source>
        <dbReference type="Proteomes" id="UP000236333"/>
    </source>
</evidence>
<dbReference type="GO" id="GO:0005524">
    <property type="term" value="F:ATP binding"/>
    <property type="evidence" value="ECO:0007669"/>
    <property type="project" value="InterPro"/>
</dbReference>
<proteinExistence type="predicted"/>
<dbReference type="InterPro" id="IPR053364">
    <property type="entry name" value="Fork-head_TF_regulator"/>
</dbReference>
<dbReference type="OrthoDB" id="10267950at2759"/>
<evidence type="ECO:0000259" key="4">
    <source>
        <dbReference type="Pfam" id="PF19327"/>
    </source>
</evidence>
<dbReference type="GO" id="GO:0003877">
    <property type="term" value="F:ATP:ADP adenylyltransferase activity"/>
    <property type="evidence" value="ECO:0007669"/>
    <property type="project" value="InterPro"/>
</dbReference>
<dbReference type="GO" id="GO:0008796">
    <property type="term" value="F:bis(5'-nucleosyl)-tetraphosphatase activity"/>
    <property type="evidence" value="ECO:0007669"/>
    <property type="project" value="TreeGrafter"/>
</dbReference>
<dbReference type="Pfam" id="PF19327">
    <property type="entry name" value="Ap4A_phos_N"/>
    <property type="match status" value="1"/>
</dbReference>
<feature type="region of interest" description="Disordered" evidence="2">
    <location>
        <begin position="78"/>
        <end position="103"/>
    </location>
</feature>
<organism evidence="5 6">
    <name type="scientific">Tetrabaena socialis</name>
    <dbReference type="NCBI Taxonomy" id="47790"/>
    <lineage>
        <taxon>Eukaryota</taxon>
        <taxon>Viridiplantae</taxon>
        <taxon>Chlorophyta</taxon>
        <taxon>core chlorophytes</taxon>
        <taxon>Chlorophyceae</taxon>
        <taxon>CS clade</taxon>
        <taxon>Chlamydomonadales</taxon>
        <taxon>Tetrabaenaceae</taxon>
        <taxon>Tetrabaena</taxon>
    </lineage>
</organism>
<dbReference type="Gene3D" id="3.30.428.70">
    <property type="match status" value="1"/>
</dbReference>
<dbReference type="Pfam" id="PF09830">
    <property type="entry name" value="ATP_transf"/>
    <property type="match status" value="1"/>
</dbReference>
<evidence type="ECO:0000313" key="5">
    <source>
        <dbReference type="EMBL" id="PNH10983.1"/>
    </source>
</evidence>
<evidence type="ECO:0000256" key="2">
    <source>
        <dbReference type="SAM" id="MobiDB-lite"/>
    </source>
</evidence>
<dbReference type="InterPro" id="IPR009163">
    <property type="entry name" value="Ap4A_phos1/2"/>
</dbReference>
<dbReference type="InterPro" id="IPR019200">
    <property type="entry name" value="ATP_adenylylTrfase_C"/>
</dbReference>
<sequence length="356" mass="37271">MMAAAPAASAVAGSPAADTRVVGDAEDAQQLWREIVQVYDRAQATGACSKTDTQVEVFRDAETGIDFVLRIATALKAKPKGPPKASAPAAAGAAATPAPPPWRNPFLPPEPELFVRHLGADHSLVLNKFNVVHHHVIVITREFRSQAEPLYGNDLAAALAVLRAMPEGGVAFYNCGPNSGRSQPHKHMQVVPLPFTDSQPPEAPVHGLVVAAAAAAAAAGAQPAAGAGAPPWAPLPVELRQLPYRCYAALLPDSPTPQQLEAAFSCLLQRCHPDYAYDHPTNPLDAAAAGSGSVSYNVLMTRGWLMLAPRASECCGPLALNSLAFAGTMLVRSAEELGYVRSTGPGRILAAVGEPW</sequence>
<name>A0A2J8AEP2_9CHLO</name>
<dbReference type="AlphaFoldDB" id="A0A2J8AEP2"/>
<comment type="caution">
    <text evidence="5">The sequence shown here is derived from an EMBL/GenBank/DDBJ whole genome shotgun (WGS) entry which is preliminary data.</text>
</comment>
<reference evidence="5 6" key="1">
    <citation type="journal article" date="2017" name="Mol. Biol. Evol.">
        <title>The 4-celled Tetrabaena socialis nuclear genome reveals the essential components for genetic control of cell number at the origin of multicellularity in the volvocine lineage.</title>
        <authorList>
            <person name="Featherston J."/>
            <person name="Arakaki Y."/>
            <person name="Hanschen E.R."/>
            <person name="Ferris P.J."/>
            <person name="Michod R.E."/>
            <person name="Olson B.J.S.C."/>
            <person name="Nozaki H."/>
            <person name="Durand P.M."/>
        </authorList>
    </citation>
    <scope>NUCLEOTIDE SEQUENCE [LARGE SCALE GENOMIC DNA]</scope>
    <source>
        <strain evidence="5 6">NIES-571</strain>
    </source>
</reference>
<dbReference type="PANTHER" id="PTHR42746">
    <property type="entry name" value="DIADENOSINE 5',5'''-P1,P4-TETRAPHOSPHATE PHOSPHORYLASE"/>
    <property type="match status" value="1"/>
</dbReference>
<dbReference type="SUPFAM" id="SSF54197">
    <property type="entry name" value="HIT-like"/>
    <property type="match status" value="1"/>
</dbReference>
<evidence type="ECO:0000259" key="3">
    <source>
        <dbReference type="Pfam" id="PF09830"/>
    </source>
</evidence>
<keyword evidence="6" id="KW-1185">Reference proteome</keyword>
<dbReference type="InterPro" id="IPR045759">
    <property type="entry name" value="Ap4A_phos1/2_N"/>
</dbReference>
<dbReference type="GO" id="GO:0009165">
    <property type="term" value="P:nucleotide biosynthetic process"/>
    <property type="evidence" value="ECO:0007669"/>
    <property type="project" value="TreeGrafter"/>
</dbReference>
<dbReference type="GO" id="GO:0009164">
    <property type="term" value="P:nucleoside catabolic process"/>
    <property type="evidence" value="ECO:0007669"/>
    <property type="project" value="TreeGrafter"/>
</dbReference>
<dbReference type="PIRSF" id="PIRSF000846">
    <property type="entry name" value="ATP_adenylyltr"/>
    <property type="match status" value="1"/>
</dbReference>
<dbReference type="Proteomes" id="UP000236333">
    <property type="component" value="Unassembled WGS sequence"/>
</dbReference>
<evidence type="ECO:0000256" key="1">
    <source>
        <dbReference type="PIRSR" id="PIRSR000846-1"/>
    </source>
</evidence>
<feature type="compositionally biased region" description="Low complexity" evidence="2">
    <location>
        <begin position="83"/>
        <end position="96"/>
    </location>
</feature>
<gene>
    <name evidence="5" type="ORF">TSOC_002233</name>
</gene>
<protein>
    <submittedName>
        <fullName evidence="5">5',5'''-P-1,P-4-tetraphosphate phosphorylase 2</fullName>
    </submittedName>
</protein>
<dbReference type="InterPro" id="IPR036265">
    <property type="entry name" value="HIT-like_sf"/>
</dbReference>
<dbReference type="PANTHER" id="PTHR42746:SF2">
    <property type="entry name" value="DIADENOSINE 5',5'''-P1,P4-TETRAPHOSPHATE PHOSPHORYLASE 2-RELATED"/>
    <property type="match status" value="1"/>
</dbReference>
<dbReference type="EMBL" id="PGGS01000041">
    <property type="protein sequence ID" value="PNH10983.1"/>
    <property type="molecule type" value="Genomic_DNA"/>
</dbReference>
<dbReference type="InterPro" id="IPR043171">
    <property type="entry name" value="Ap4A_phos1/2-like"/>
</dbReference>
<feature type="domain" description="Ap4A phosphorylase 1/2 N-terminal" evidence="4">
    <location>
        <begin position="28"/>
        <end position="208"/>
    </location>
</feature>